<dbReference type="OrthoDB" id="6153550at2759"/>
<organism evidence="2 3">
    <name type="scientific">Stegodyphus mimosarum</name>
    <name type="common">African social velvet spider</name>
    <dbReference type="NCBI Taxonomy" id="407821"/>
    <lineage>
        <taxon>Eukaryota</taxon>
        <taxon>Metazoa</taxon>
        <taxon>Ecdysozoa</taxon>
        <taxon>Arthropoda</taxon>
        <taxon>Chelicerata</taxon>
        <taxon>Arachnida</taxon>
        <taxon>Araneae</taxon>
        <taxon>Araneomorphae</taxon>
        <taxon>Entelegynae</taxon>
        <taxon>Eresoidea</taxon>
        <taxon>Eresidae</taxon>
        <taxon>Stegodyphus</taxon>
    </lineage>
</organism>
<dbReference type="InterPro" id="IPR016186">
    <property type="entry name" value="C-type_lectin-like/link_sf"/>
</dbReference>
<keyword evidence="1" id="KW-0732">Signal</keyword>
<sequence>MDIHILREILCLFTIFSLGLCCNTDWREINGRCFRPFPFEYDFRMARRVCQIYKGDLAFISNTTLIVSISAHPEYDRTKHYWVKEGSYRGNTTSTPLEAPAAASSNGCPYLTRVASNTVISSEDCDKKNPLICEVQKKGTDLICPQTWDLYGLYCFKRN</sequence>
<proteinExistence type="predicted"/>
<feature type="non-terminal residue" evidence="2">
    <location>
        <position position="159"/>
    </location>
</feature>
<evidence type="ECO:0000313" key="2">
    <source>
        <dbReference type="EMBL" id="KFM80276.1"/>
    </source>
</evidence>
<dbReference type="SUPFAM" id="SSF56436">
    <property type="entry name" value="C-type lectin-like"/>
    <property type="match status" value="1"/>
</dbReference>
<dbReference type="Proteomes" id="UP000054359">
    <property type="component" value="Unassembled WGS sequence"/>
</dbReference>
<dbReference type="OMA" id="ATMNANC"/>
<feature type="chain" id="PRO_5001830827" description="C-type lectin domain-containing protein" evidence="1">
    <location>
        <begin position="22"/>
        <end position="159"/>
    </location>
</feature>
<evidence type="ECO:0000256" key="1">
    <source>
        <dbReference type="SAM" id="SignalP"/>
    </source>
</evidence>
<keyword evidence="3" id="KW-1185">Reference proteome</keyword>
<evidence type="ECO:0008006" key="4">
    <source>
        <dbReference type="Google" id="ProtNLM"/>
    </source>
</evidence>
<accession>A0A087USD7</accession>
<dbReference type="Gene3D" id="3.10.100.10">
    <property type="entry name" value="Mannose-Binding Protein A, subunit A"/>
    <property type="match status" value="1"/>
</dbReference>
<feature type="signal peptide" evidence="1">
    <location>
        <begin position="1"/>
        <end position="21"/>
    </location>
</feature>
<protein>
    <recommendedName>
        <fullName evidence="4">C-type lectin domain-containing protein</fullName>
    </recommendedName>
</protein>
<gene>
    <name evidence="2" type="ORF">X975_06446</name>
</gene>
<dbReference type="InterPro" id="IPR016187">
    <property type="entry name" value="CTDL_fold"/>
</dbReference>
<dbReference type="EMBL" id="KK121347">
    <property type="protein sequence ID" value="KFM80276.1"/>
    <property type="molecule type" value="Genomic_DNA"/>
</dbReference>
<reference evidence="2 3" key="1">
    <citation type="submission" date="2013-11" db="EMBL/GenBank/DDBJ databases">
        <title>Genome sequencing of Stegodyphus mimosarum.</title>
        <authorList>
            <person name="Bechsgaard J."/>
        </authorList>
    </citation>
    <scope>NUCLEOTIDE SEQUENCE [LARGE SCALE GENOMIC DNA]</scope>
</reference>
<evidence type="ECO:0000313" key="3">
    <source>
        <dbReference type="Proteomes" id="UP000054359"/>
    </source>
</evidence>
<name>A0A087USD7_STEMI</name>
<dbReference type="AlphaFoldDB" id="A0A087USD7"/>